<accession>A0ACC9MPV0</accession>
<reference evidence="1" key="1">
    <citation type="submission" date="2017-12" db="EMBL/GenBank/DDBJ databases">
        <title>Genomics of Macrococcus caseolyticus.</title>
        <authorList>
            <person name="MacFadyen A.C."/>
            <person name="Paterson G.K."/>
        </authorList>
    </citation>
    <scope>NUCLEOTIDE SEQUENCE</scope>
    <source>
        <strain evidence="1">5459_5_49</strain>
    </source>
</reference>
<evidence type="ECO:0000313" key="1">
    <source>
        <dbReference type="EMBL" id="PKE55440.1"/>
    </source>
</evidence>
<comment type="caution">
    <text evidence="1">The sequence shown here is derived from an EMBL/GenBank/DDBJ whole genome shotgun (WGS) entry which is preliminary data.</text>
</comment>
<proteinExistence type="predicted"/>
<organism evidence="1 2">
    <name type="scientific">Macrococcoides caseolyticum</name>
    <dbReference type="NCBI Taxonomy" id="69966"/>
    <lineage>
        <taxon>Bacteria</taxon>
        <taxon>Bacillati</taxon>
        <taxon>Bacillota</taxon>
        <taxon>Bacilli</taxon>
        <taxon>Bacillales</taxon>
        <taxon>Staphylococcaceae</taxon>
        <taxon>Macrococcoides</taxon>
    </lineage>
</organism>
<dbReference type="EMBL" id="PIWU01000030">
    <property type="protein sequence ID" value="PKE55440.1"/>
    <property type="molecule type" value="Genomic_DNA"/>
</dbReference>
<protein>
    <submittedName>
        <fullName evidence="1">DUF5067 domain-containing protein</fullName>
    </submittedName>
</protein>
<dbReference type="Proteomes" id="UP000233606">
    <property type="component" value="Unassembled WGS sequence"/>
</dbReference>
<keyword evidence="2" id="KW-1185">Reference proteome</keyword>
<sequence>MINYKLLGTTIFATSVLLGACGEEQATKENKSETTAKKVEKEQTKKEDVKTGLKDNTAVLDDINVKVLETEFIPKGTYEGQDKDQLGIIYEVKNKSDKEIDAISGWLAVFEATQDIKDTVHKLNVGGLPNLEKYTPFLDTQLDTIKKDGTLKNGIAYDLEDTTTPVILKATKGVNGEKLGEIKVNIEK</sequence>
<name>A0ACC9MPV0_9STAP</name>
<evidence type="ECO:0000313" key="2">
    <source>
        <dbReference type="Proteomes" id="UP000233606"/>
    </source>
</evidence>
<gene>
    <name evidence="1" type="ORF">CW682_12005</name>
</gene>